<dbReference type="Proteomes" id="UP000708208">
    <property type="component" value="Unassembled WGS sequence"/>
</dbReference>
<dbReference type="Pfam" id="PF17921">
    <property type="entry name" value="Integrase_H2C2"/>
    <property type="match status" value="1"/>
</dbReference>
<dbReference type="OrthoDB" id="8958038at2759"/>
<dbReference type="AlphaFoldDB" id="A0A8J2NU58"/>
<reference evidence="2" key="1">
    <citation type="submission" date="2021-06" db="EMBL/GenBank/DDBJ databases">
        <authorList>
            <person name="Hodson N. C."/>
            <person name="Mongue J. A."/>
            <person name="Jaron S. K."/>
        </authorList>
    </citation>
    <scope>NUCLEOTIDE SEQUENCE</scope>
</reference>
<evidence type="ECO:0000313" key="2">
    <source>
        <dbReference type="EMBL" id="CAG7700760.1"/>
    </source>
</evidence>
<dbReference type="PANTHER" id="PTHR47331:SF1">
    <property type="entry name" value="GAG-LIKE PROTEIN"/>
    <property type="match status" value="1"/>
</dbReference>
<keyword evidence="3" id="KW-1185">Reference proteome</keyword>
<dbReference type="EMBL" id="CAJVCH010026628">
    <property type="protein sequence ID" value="CAG7700760.1"/>
    <property type="molecule type" value="Genomic_DNA"/>
</dbReference>
<dbReference type="PANTHER" id="PTHR47331">
    <property type="entry name" value="PHD-TYPE DOMAIN-CONTAINING PROTEIN"/>
    <property type="match status" value="1"/>
</dbReference>
<proteinExistence type="predicted"/>
<comment type="caution">
    <text evidence="2">The sequence shown here is derived from an EMBL/GenBank/DDBJ whole genome shotgun (WGS) entry which is preliminary data.</text>
</comment>
<gene>
    <name evidence="2" type="ORF">AFUS01_LOCUS4280</name>
</gene>
<name>A0A8J2NU58_9HEXA</name>
<dbReference type="InterPro" id="IPR041588">
    <property type="entry name" value="Integrase_H2C2"/>
</dbReference>
<organism evidence="2 3">
    <name type="scientific">Allacma fusca</name>
    <dbReference type="NCBI Taxonomy" id="39272"/>
    <lineage>
        <taxon>Eukaryota</taxon>
        <taxon>Metazoa</taxon>
        <taxon>Ecdysozoa</taxon>
        <taxon>Arthropoda</taxon>
        <taxon>Hexapoda</taxon>
        <taxon>Collembola</taxon>
        <taxon>Symphypleona</taxon>
        <taxon>Sminthuridae</taxon>
        <taxon>Allacma</taxon>
    </lineage>
</organism>
<dbReference type="InterPro" id="IPR001584">
    <property type="entry name" value="Integrase_cat-core"/>
</dbReference>
<feature type="non-terminal residue" evidence="2">
    <location>
        <position position="272"/>
    </location>
</feature>
<evidence type="ECO:0000259" key="1">
    <source>
        <dbReference type="PROSITE" id="PS50994"/>
    </source>
</evidence>
<accession>A0A8J2NU58</accession>
<protein>
    <recommendedName>
        <fullName evidence="1">Integrase catalytic domain-containing protein</fullName>
    </recommendedName>
</protein>
<evidence type="ECO:0000313" key="3">
    <source>
        <dbReference type="Proteomes" id="UP000708208"/>
    </source>
</evidence>
<feature type="domain" description="Integrase catalytic" evidence="1">
    <location>
        <begin position="148"/>
        <end position="272"/>
    </location>
</feature>
<sequence>MDIVSAELYWWRLAQGNSFPEEVSCLNRGRPLPSSSRLLGLSPVLDEFGVMRVKGRISEAAELLSWTKNPVILDRKHPYTVLLGRWYHEQANHYGMETVANNIRQRFCIMQLRTFVKSICSNCQVCKNFRAQPHIPEMAPLPDFRVTRYDRPFTVAGVDYFGPFKVIIGRRQERRYGCLFTCLSTRAIHIEVSESLTTDSAIMALRRFCSRRGNPTEIYSDNGTNFHGANNELRKALLDLDQSTIEAKMTNHGIKWNFIPPGSPHMGGCWER</sequence>
<dbReference type="PROSITE" id="PS50994">
    <property type="entry name" value="INTEGRASE"/>
    <property type="match status" value="1"/>
</dbReference>
<dbReference type="GO" id="GO:0015074">
    <property type="term" value="P:DNA integration"/>
    <property type="evidence" value="ECO:0007669"/>
    <property type="project" value="InterPro"/>
</dbReference>